<feature type="region of interest" description="Disordered" evidence="1">
    <location>
        <begin position="200"/>
        <end position="224"/>
    </location>
</feature>
<accession>A0A168AIB0</accession>
<protein>
    <recommendedName>
        <fullName evidence="4">Life-span regulatory factor</fullName>
    </recommendedName>
</protein>
<evidence type="ECO:0000313" key="2">
    <source>
        <dbReference type="EMBL" id="OAA68787.1"/>
    </source>
</evidence>
<feature type="region of interest" description="Disordered" evidence="1">
    <location>
        <begin position="94"/>
        <end position="130"/>
    </location>
</feature>
<dbReference type="OrthoDB" id="2563506at2759"/>
<evidence type="ECO:0000256" key="1">
    <source>
        <dbReference type="SAM" id="MobiDB-lite"/>
    </source>
</evidence>
<dbReference type="AlphaFoldDB" id="A0A168AIB0"/>
<comment type="caution">
    <text evidence="2">The sequence shown here is derived from an EMBL/GenBank/DDBJ whole genome shotgun (WGS) entry which is preliminary data.</text>
</comment>
<feature type="compositionally biased region" description="Basic residues" evidence="1">
    <location>
        <begin position="111"/>
        <end position="123"/>
    </location>
</feature>
<dbReference type="Proteomes" id="UP000076874">
    <property type="component" value="Unassembled WGS sequence"/>
</dbReference>
<evidence type="ECO:0000313" key="3">
    <source>
        <dbReference type="Proteomes" id="UP000076874"/>
    </source>
</evidence>
<dbReference type="InterPro" id="IPR024368">
    <property type="entry name" value="Ecl1/2/3"/>
</dbReference>
<proteinExistence type="predicted"/>
<gene>
    <name evidence="2" type="ORF">SPI_00982</name>
</gene>
<keyword evidence="3" id="KW-1185">Reference proteome</keyword>
<reference evidence="2 3" key="1">
    <citation type="journal article" date="2016" name="Genome Biol. Evol.">
        <title>Divergent and convergent evolution of fungal pathogenicity.</title>
        <authorList>
            <person name="Shang Y."/>
            <person name="Xiao G."/>
            <person name="Zheng P."/>
            <person name="Cen K."/>
            <person name="Zhan S."/>
            <person name="Wang C."/>
        </authorList>
    </citation>
    <scope>NUCLEOTIDE SEQUENCE [LARGE SCALE GENOMIC DNA]</scope>
    <source>
        <strain evidence="2 3">RCEF 264</strain>
    </source>
</reference>
<sequence>MASDLQWDHHFCLTCDKQTDGAAYCSESCRLADYEETAASALSSDPSSPSWAPSSTAAYPWTAGAAPSSHGRHLFSLSPAYDFSHAQPYGSTPTYYHGGGSGSSSGSQPFFHHHHHHHHHPHHLYSSSGSRRSAAAATSLLYSSASTSTLALPPTTAATATTAATFQHVLSPSSSHSSLSSLQSSNSSGGALGALSAFASGGSNSSSGTGTTQAGYGSSTGGDLANRARNELRKYASSLEQGRLQRNLQRRRSC</sequence>
<dbReference type="EMBL" id="AZHD01000001">
    <property type="protein sequence ID" value="OAA68787.1"/>
    <property type="molecule type" value="Genomic_DNA"/>
</dbReference>
<evidence type="ECO:0008006" key="4">
    <source>
        <dbReference type="Google" id="ProtNLM"/>
    </source>
</evidence>
<dbReference type="Pfam" id="PF12855">
    <property type="entry name" value="Ecl1"/>
    <property type="match status" value="1"/>
</dbReference>
<feature type="compositionally biased region" description="Low complexity" evidence="1">
    <location>
        <begin position="200"/>
        <end position="217"/>
    </location>
</feature>
<organism evidence="2 3">
    <name type="scientific">Niveomyces insectorum RCEF 264</name>
    <dbReference type="NCBI Taxonomy" id="1081102"/>
    <lineage>
        <taxon>Eukaryota</taxon>
        <taxon>Fungi</taxon>
        <taxon>Dikarya</taxon>
        <taxon>Ascomycota</taxon>
        <taxon>Pezizomycotina</taxon>
        <taxon>Sordariomycetes</taxon>
        <taxon>Hypocreomycetidae</taxon>
        <taxon>Hypocreales</taxon>
        <taxon>Cordycipitaceae</taxon>
        <taxon>Niveomyces</taxon>
    </lineage>
</organism>
<name>A0A168AIB0_9HYPO</name>